<sequence>MPKGVYVRMKHQSAETRRKRGLKVSGENNGNWKGGRYSARGYIRVLCPIHPFSKADGYIYEHHLVMEEQLGRYLTPKEVVHHINNIHDDNRPENLKLFSTTANHTKHHHTLGTFDMLKKHL</sequence>
<dbReference type="Gene3D" id="3.90.75.20">
    <property type="match status" value="1"/>
</dbReference>
<protein>
    <recommendedName>
        <fullName evidence="2">HNH nuclease domain-containing protein</fullName>
    </recommendedName>
</protein>
<evidence type="ECO:0000256" key="1">
    <source>
        <dbReference type="SAM" id="MobiDB-lite"/>
    </source>
</evidence>
<feature type="region of interest" description="Disordered" evidence="1">
    <location>
        <begin position="1"/>
        <end position="30"/>
    </location>
</feature>
<gene>
    <name evidence="3" type="ORF">LCGC14_0346590</name>
</gene>
<reference evidence="3" key="1">
    <citation type="journal article" date="2015" name="Nature">
        <title>Complex archaea that bridge the gap between prokaryotes and eukaryotes.</title>
        <authorList>
            <person name="Spang A."/>
            <person name="Saw J.H."/>
            <person name="Jorgensen S.L."/>
            <person name="Zaremba-Niedzwiedzka K."/>
            <person name="Martijn J."/>
            <person name="Lind A.E."/>
            <person name="van Eijk R."/>
            <person name="Schleper C."/>
            <person name="Guy L."/>
            <person name="Ettema T.J."/>
        </authorList>
    </citation>
    <scope>NUCLEOTIDE SEQUENCE</scope>
</reference>
<accession>A0A0F9TVA4</accession>
<dbReference type="InterPro" id="IPR044925">
    <property type="entry name" value="His-Me_finger_sf"/>
</dbReference>
<proteinExistence type="predicted"/>
<dbReference type="AlphaFoldDB" id="A0A0F9TVA4"/>
<evidence type="ECO:0000259" key="2">
    <source>
        <dbReference type="Pfam" id="PF13392"/>
    </source>
</evidence>
<dbReference type="InterPro" id="IPR003615">
    <property type="entry name" value="HNH_nuc"/>
</dbReference>
<dbReference type="SUPFAM" id="SSF54060">
    <property type="entry name" value="His-Me finger endonucleases"/>
    <property type="match status" value="1"/>
</dbReference>
<dbReference type="Pfam" id="PF13392">
    <property type="entry name" value="HNH_3"/>
    <property type="match status" value="1"/>
</dbReference>
<name>A0A0F9TVA4_9ZZZZ</name>
<comment type="caution">
    <text evidence="3">The sequence shown here is derived from an EMBL/GenBank/DDBJ whole genome shotgun (WGS) entry which is preliminary data.</text>
</comment>
<feature type="domain" description="HNH nuclease" evidence="2">
    <location>
        <begin position="62"/>
        <end position="103"/>
    </location>
</feature>
<dbReference type="EMBL" id="LAZR01000256">
    <property type="protein sequence ID" value="KKN78887.1"/>
    <property type="molecule type" value="Genomic_DNA"/>
</dbReference>
<organism evidence="3">
    <name type="scientific">marine sediment metagenome</name>
    <dbReference type="NCBI Taxonomy" id="412755"/>
    <lineage>
        <taxon>unclassified sequences</taxon>
        <taxon>metagenomes</taxon>
        <taxon>ecological metagenomes</taxon>
    </lineage>
</organism>
<evidence type="ECO:0000313" key="3">
    <source>
        <dbReference type="EMBL" id="KKN78887.1"/>
    </source>
</evidence>